<sequence>MADIEAQTNKMTELDCSEAIAFSRKPKPPVTLRFNDLHYKIKSKQRRFLIPKKPQCEEKTILKGLSGLVCPAEMLVILGPSGSGKSTLLTALSGRLGGRLDGSITYNGKPFSSEMKHRIGFVTQDDILHPHLTVAETLVFTALLRLPNTLTKQEKLAEVEVTISQLGLTRCKSTIVGSPVLRGVSGGERKRVCIGQEMLINPSLMFLDEPTSGLDSTTAQTIVTMMGEFAKGGRTVVMTVHQPSSRLFYLFHKLLLLLEGNAVYFGKGSEVMDYFSTIGYSPSVPMNPSDFLLDLANGLSMNDPNEDPKIVKQKLVSSYKNNIAEKLKREVQESDEDHYYWCGDGSNEDNNIEIWPTTWWQQFAVLLIREIKERRYESFSSIKFVQVVAIAFLAGFLWWQSDDSHLHDKLGLFYSIQSFWTFLPTLKAISTFSNEQKILEKERSSAMYKLSSYFISKTVNDLPMELALPTLFILIVYWMTGLKPTFPNFFSTLFTVLLNVLVCQGLGFALGALIMDQTSASIFGSVLALAFLLTSGFFVQHVPKFIAWIKYVSSGHFSYKLMLISQFKGDDTYPCSNIGGVCKVGEFPVIKEIGLEGKAMTVLVLVVMFVVYRFIAYVALMRIGVTKKK</sequence>
<dbReference type="InterPro" id="IPR050352">
    <property type="entry name" value="ABCG_transporters"/>
</dbReference>
<protein>
    <submittedName>
        <fullName evidence="12">ABC transporter G family member 9-like</fullName>
    </submittedName>
</protein>
<dbReference type="InterPro" id="IPR003439">
    <property type="entry name" value="ABC_transporter-like_ATP-bd"/>
</dbReference>
<dbReference type="GO" id="GO:0140359">
    <property type="term" value="F:ABC-type transporter activity"/>
    <property type="evidence" value="ECO:0007669"/>
    <property type="project" value="InterPro"/>
</dbReference>
<keyword evidence="7 9" id="KW-1133">Transmembrane helix</keyword>
<dbReference type="InterPro" id="IPR013525">
    <property type="entry name" value="ABC2_TM"/>
</dbReference>
<proteinExistence type="inferred from homology"/>
<keyword evidence="5" id="KW-0547">Nucleotide-binding</keyword>
<comment type="similarity">
    <text evidence="2">Belongs to the ABC transporter superfamily. ABCG family. Eye pigment precursor importer (TC 3.A.1.204) subfamily.</text>
</comment>
<dbReference type="InterPro" id="IPR043926">
    <property type="entry name" value="ABCG_dom"/>
</dbReference>
<dbReference type="PANTHER" id="PTHR48041">
    <property type="entry name" value="ABC TRANSPORTER G FAMILY MEMBER 28"/>
    <property type="match status" value="1"/>
</dbReference>
<dbReference type="PANTHER" id="PTHR48041:SF22">
    <property type="entry name" value="ABC TRANSPORTER G FAMILY MEMBER 9"/>
    <property type="match status" value="1"/>
</dbReference>
<dbReference type="SUPFAM" id="SSF52540">
    <property type="entry name" value="P-loop containing nucleoside triphosphate hydrolases"/>
    <property type="match status" value="1"/>
</dbReference>
<dbReference type="Gene3D" id="3.40.50.300">
    <property type="entry name" value="P-loop containing nucleotide triphosphate hydrolases"/>
    <property type="match status" value="1"/>
</dbReference>
<name>A0A1S3BUL4_CUCME</name>
<organism evidence="11 12">
    <name type="scientific">Cucumis melo</name>
    <name type="common">Muskmelon</name>
    <dbReference type="NCBI Taxonomy" id="3656"/>
    <lineage>
        <taxon>Eukaryota</taxon>
        <taxon>Viridiplantae</taxon>
        <taxon>Streptophyta</taxon>
        <taxon>Embryophyta</taxon>
        <taxon>Tracheophyta</taxon>
        <taxon>Spermatophyta</taxon>
        <taxon>Magnoliopsida</taxon>
        <taxon>eudicotyledons</taxon>
        <taxon>Gunneridae</taxon>
        <taxon>Pentapetalae</taxon>
        <taxon>rosids</taxon>
        <taxon>fabids</taxon>
        <taxon>Cucurbitales</taxon>
        <taxon>Cucurbitaceae</taxon>
        <taxon>Benincaseae</taxon>
        <taxon>Cucumis</taxon>
    </lineage>
</organism>
<dbReference type="OrthoDB" id="66620at2759"/>
<feature type="transmembrane region" description="Helical" evidence="9">
    <location>
        <begin position="492"/>
        <end position="515"/>
    </location>
</feature>
<keyword evidence="3" id="KW-0813">Transport</keyword>
<dbReference type="PROSITE" id="PS50893">
    <property type="entry name" value="ABC_TRANSPORTER_2"/>
    <property type="match status" value="1"/>
</dbReference>
<dbReference type="SMR" id="A0A1S3BUL4"/>
<gene>
    <name evidence="12" type="primary">LOC103493345</name>
</gene>
<feature type="domain" description="ABC transporter" evidence="10">
    <location>
        <begin position="32"/>
        <end position="284"/>
    </location>
</feature>
<accession>A0A1S3BUL4</accession>
<feature type="transmembrane region" description="Helical" evidence="9">
    <location>
        <begin position="379"/>
        <end position="399"/>
    </location>
</feature>
<dbReference type="eggNOG" id="KOG0061">
    <property type="taxonomic scope" value="Eukaryota"/>
</dbReference>
<evidence type="ECO:0000256" key="8">
    <source>
        <dbReference type="ARBA" id="ARBA00023136"/>
    </source>
</evidence>
<dbReference type="Pfam" id="PF00005">
    <property type="entry name" value="ABC_tran"/>
    <property type="match status" value="1"/>
</dbReference>
<evidence type="ECO:0000256" key="1">
    <source>
        <dbReference type="ARBA" id="ARBA00004141"/>
    </source>
</evidence>
<reference evidence="12" key="1">
    <citation type="submission" date="2025-08" db="UniProtKB">
        <authorList>
            <consortium name="RefSeq"/>
        </authorList>
    </citation>
    <scope>IDENTIFICATION</scope>
    <source>
        <tissue evidence="12">Stem</tissue>
    </source>
</reference>
<dbReference type="AlphaFoldDB" id="A0A1S3BUL4"/>
<dbReference type="SMART" id="SM00382">
    <property type="entry name" value="AAA"/>
    <property type="match status" value="1"/>
</dbReference>
<comment type="subcellular location">
    <subcellularLocation>
        <location evidence="1">Membrane</location>
        <topology evidence="1">Multi-pass membrane protein</topology>
    </subcellularLocation>
</comment>
<dbReference type="GO" id="GO:0005524">
    <property type="term" value="F:ATP binding"/>
    <property type="evidence" value="ECO:0007669"/>
    <property type="project" value="UniProtKB-KW"/>
</dbReference>
<feature type="transmembrane region" description="Helical" evidence="9">
    <location>
        <begin position="462"/>
        <end position="480"/>
    </location>
</feature>
<keyword evidence="4 9" id="KW-0812">Transmembrane</keyword>
<evidence type="ECO:0000256" key="4">
    <source>
        <dbReference type="ARBA" id="ARBA00022692"/>
    </source>
</evidence>
<dbReference type="KEGG" id="cmo:103493345"/>
<evidence type="ECO:0000313" key="11">
    <source>
        <dbReference type="Proteomes" id="UP001652600"/>
    </source>
</evidence>
<feature type="transmembrane region" description="Helical" evidence="9">
    <location>
        <begin position="411"/>
        <end position="429"/>
    </location>
</feature>
<evidence type="ECO:0000259" key="10">
    <source>
        <dbReference type="PROSITE" id="PS50893"/>
    </source>
</evidence>
<feature type="transmembrane region" description="Helical" evidence="9">
    <location>
        <begin position="599"/>
        <end position="620"/>
    </location>
</feature>
<evidence type="ECO:0000313" key="12">
    <source>
        <dbReference type="RefSeq" id="XP_008452272.1"/>
    </source>
</evidence>
<keyword evidence="8 9" id="KW-0472">Membrane</keyword>
<evidence type="ECO:0000256" key="5">
    <source>
        <dbReference type="ARBA" id="ARBA00022741"/>
    </source>
</evidence>
<dbReference type="Pfam" id="PF19055">
    <property type="entry name" value="ABC2_membrane_7"/>
    <property type="match status" value="1"/>
</dbReference>
<dbReference type="InterPro" id="IPR027417">
    <property type="entry name" value="P-loop_NTPase"/>
</dbReference>
<dbReference type="InterPro" id="IPR003593">
    <property type="entry name" value="AAA+_ATPase"/>
</dbReference>
<keyword evidence="11" id="KW-1185">Reference proteome</keyword>
<keyword evidence="6" id="KW-0067">ATP-binding</keyword>
<dbReference type="FunCoup" id="A0A1S3BUL4">
    <property type="interactions" value="367"/>
</dbReference>
<dbReference type="InParanoid" id="A0A1S3BUL4"/>
<dbReference type="GeneID" id="103493345"/>
<evidence type="ECO:0000256" key="6">
    <source>
        <dbReference type="ARBA" id="ARBA00022840"/>
    </source>
</evidence>
<dbReference type="GO" id="GO:0016887">
    <property type="term" value="F:ATP hydrolysis activity"/>
    <property type="evidence" value="ECO:0007669"/>
    <property type="project" value="InterPro"/>
</dbReference>
<feature type="transmembrane region" description="Helical" evidence="9">
    <location>
        <begin position="522"/>
        <end position="542"/>
    </location>
</feature>
<dbReference type="GO" id="GO:0005886">
    <property type="term" value="C:plasma membrane"/>
    <property type="evidence" value="ECO:0007669"/>
    <property type="project" value="TreeGrafter"/>
</dbReference>
<evidence type="ECO:0000256" key="2">
    <source>
        <dbReference type="ARBA" id="ARBA00005814"/>
    </source>
</evidence>
<dbReference type="Proteomes" id="UP001652600">
    <property type="component" value="Chromosome 6"/>
</dbReference>
<dbReference type="FunFam" id="3.40.50.300:FF:000337">
    <property type="entry name" value="ABC transporter G family member 22"/>
    <property type="match status" value="1"/>
</dbReference>
<dbReference type="Pfam" id="PF01061">
    <property type="entry name" value="ABC2_membrane"/>
    <property type="match status" value="1"/>
</dbReference>
<dbReference type="InterPro" id="IPR017871">
    <property type="entry name" value="ABC_transporter-like_CS"/>
</dbReference>
<dbReference type="PROSITE" id="PS00211">
    <property type="entry name" value="ABC_TRANSPORTER_1"/>
    <property type="match status" value="1"/>
</dbReference>
<evidence type="ECO:0000256" key="3">
    <source>
        <dbReference type="ARBA" id="ARBA00022448"/>
    </source>
</evidence>
<evidence type="ECO:0000256" key="7">
    <source>
        <dbReference type="ARBA" id="ARBA00022989"/>
    </source>
</evidence>
<dbReference type="RefSeq" id="XP_008452272.1">
    <property type="nucleotide sequence ID" value="XM_008454050.2"/>
</dbReference>
<evidence type="ECO:0000256" key="9">
    <source>
        <dbReference type="SAM" id="Phobius"/>
    </source>
</evidence>